<organism evidence="6 7">
    <name type="scientific">Rhodopseudomonas faecalis</name>
    <dbReference type="NCBI Taxonomy" id="99655"/>
    <lineage>
        <taxon>Bacteria</taxon>
        <taxon>Pseudomonadati</taxon>
        <taxon>Pseudomonadota</taxon>
        <taxon>Alphaproteobacteria</taxon>
        <taxon>Hyphomicrobiales</taxon>
        <taxon>Nitrobacteraceae</taxon>
        <taxon>Rhodopseudomonas</taxon>
    </lineage>
</organism>
<evidence type="ECO:0000256" key="1">
    <source>
        <dbReference type="ARBA" id="ARBA00004141"/>
    </source>
</evidence>
<dbReference type="PANTHER" id="PTHR43424:SF1">
    <property type="entry name" value="LOCUS PUTATIVE PROTEIN 1-RELATED"/>
    <property type="match status" value="1"/>
</dbReference>
<dbReference type="Pfam" id="PF01943">
    <property type="entry name" value="Polysacc_synt"/>
    <property type="match status" value="1"/>
</dbReference>
<dbReference type="GO" id="GO:0016020">
    <property type="term" value="C:membrane"/>
    <property type="evidence" value="ECO:0007669"/>
    <property type="project" value="UniProtKB-SubCell"/>
</dbReference>
<feature type="transmembrane region" description="Helical" evidence="5">
    <location>
        <begin position="138"/>
        <end position="159"/>
    </location>
</feature>
<name>A0A318THL3_9BRAD</name>
<dbReference type="InterPro" id="IPR002797">
    <property type="entry name" value="Polysacc_synth"/>
</dbReference>
<keyword evidence="4 5" id="KW-0472">Membrane</keyword>
<keyword evidence="2 5" id="KW-0812">Transmembrane</keyword>
<feature type="transmembrane region" description="Helical" evidence="5">
    <location>
        <begin position="35"/>
        <end position="56"/>
    </location>
</feature>
<comment type="caution">
    <text evidence="6">The sequence shown here is derived from an EMBL/GenBank/DDBJ whole genome shotgun (WGS) entry which is preliminary data.</text>
</comment>
<dbReference type="PANTHER" id="PTHR43424">
    <property type="entry name" value="LOCUS PUTATIVE PROTEIN 1-RELATED"/>
    <property type="match status" value="1"/>
</dbReference>
<feature type="transmembrane region" description="Helical" evidence="5">
    <location>
        <begin position="380"/>
        <end position="398"/>
    </location>
</feature>
<reference evidence="6 7" key="1">
    <citation type="submission" date="2018-06" db="EMBL/GenBank/DDBJ databases">
        <title>Genomic Encyclopedia of Archaeal and Bacterial Type Strains, Phase II (KMG-II): from individual species to whole genera.</title>
        <authorList>
            <person name="Goeker M."/>
        </authorList>
    </citation>
    <scope>NUCLEOTIDE SEQUENCE [LARGE SCALE GENOMIC DNA]</scope>
    <source>
        <strain evidence="6 7">JCM 11668</strain>
    </source>
</reference>
<feature type="transmembrane region" description="Helical" evidence="5">
    <location>
        <begin position="324"/>
        <end position="349"/>
    </location>
</feature>
<evidence type="ECO:0000256" key="4">
    <source>
        <dbReference type="ARBA" id="ARBA00023136"/>
    </source>
</evidence>
<evidence type="ECO:0000256" key="3">
    <source>
        <dbReference type="ARBA" id="ARBA00022989"/>
    </source>
</evidence>
<dbReference type="Proteomes" id="UP000248148">
    <property type="component" value="Unassembled WGS sequence"/>
</dbReference>
<dbReference type="InterPro" id="IPR052556">
    <property type="entry name" value="PolySynth_Transporter"/>
</dbReference>
<dbReference type="EMBL" id="QJTI01000004">
    <property type="protein sequence ID" value="PYF04174.1"/>
    <property type="molecule type" value="Genomic_DNA"/>
</dbReference>
<protein>
    <submittedName>
        <fullName evidence="6">O-antigen/teichoic acid export membrane protein</fullName>
    </submittedName>
</protein>
<sequence length="429" mass="46261">MAFSFSLRIGTTLLSFVLIWLAARTLDEHHFGTYSMLFSAAGLCSVVATLGQQIFLMRAWSEYTSADRPDLLKGAMLFSLLACIGGGGLVGLSFYAWFAQSHETFLTSAVMAYFVAMAVLLTTSHLSRTAIGNVVGDGLSALLVILPPVGYLSVCVLLHRVADTGLIFLTMAIGATVALLAQLTLTIKKTLRLFPNFLSIKPTFNIADWRDRSLKLWVSNSLEAANQYADVVIIGFLMSPTIAGAYFVTTRIANAFAVASTALYLFSTRHISNLYYAGRRQQLDALLDTAAFVTLGIIAAGLLLILGAGHWILGLFSPEYEPYYGALALLTLGTAAVTAAGSSGSILMLTGHEGRYLKIIGWAIAMRTAGFFVLIPLFNITGAVVATTISFVWMALMLRRSAKHVAGLDGSVLRLFGWLQRRNVPVSAE</sequence>
<feature type="transmembrane region" description="Helical" evidence="5">
    <location>
        <begin position="104"/>
        <end position="126"/>
    </location>
</feature>
<keyword evidence="3 5" id="KW-1133">Transmembrane helix</keyword>
<feature type="transmembrane region" description="Helical" evidence="5">
    <location>
        <begin position="165"/>
        <end position="185"/>
    </location>
</feature>
<feature type="transmembrane region" description="Helical" evidence="5">
    <location>
        <begin position="289"/>
        <end position="312"/>
    </location>
</feature>
<comment type="subcellular location">
    <subcellularLocation>
        <location evidence="1">Membrane</location>
        <topology evidence="1">Multi-pass membrane protein</topology>
    </subcellularLocation>
</comment>
<accession>A0A318THL3</accession>
<evidence type="ECO:0000256" key="5">
    <source>
        <dbReference type="SAM" id="Phobius"/>
    </source>
</evidence>
<evidence type="ECO:0000313" key="7">
    <source>
        <dbReference type="Proteomes" id="UP000248148"/>
    </source>
</evidence>
<keyword evidence="7" id="KW-1185">Reference proteome</keyword>
<proteinExistence type="predicted"/>
<feature type="transmembrane region" description="Helical" evidence="5">
    <location>
        <begin position="77"/>
        <end position="98"/>
    </location>
</feature>
<dbReference type="RefSeq" id="WP_245407626.1">
    <property type="nucleotide sequence ID" value="NZ_QJTI01000004.1"/>
</dbReference>
<evidence type="ECO:0000256" key="2">
    <source>
        <dbReference type="ARBA" id="ARBA00022692"/>
    </source>
</evidence>
<feature type="transmembrane region" description="Helical" evidence="5">
    <location>
        <begin position="228"/>
        <end position="249"/>
    </location>
</feature>
<evidence type="ECO:0000313" key="6">
    <source>
        <dbReference type="EMBL" id="PYF04174.1"/>
    </source>
</evidence>
<gene>
    <name evidence="6" type="ORF">BJ122_104154</name>
</gene>
<dbReference type="AlphaFoldDB" id="A0A318THL3"/>